<dbReference type="AlphaFoldDB" id="A0A212LV46"/>
<keyword evidence="1" id="KW-0805">Transcription regulation</keyword>
<dbReference type="SUPFAM" id="SSF46689">
    <property type="entry name" value="Homeodomain-like"/>
    <property type="match status" value="1"/>
</dbReference>
<dbReference type="InterPro" id="IPR009057">
    <property type="entry name" value="Homeodomain-like_sf"/>
</dbReference>
<proteinExistence type="predicted"/>
<dbReference type="PANTHER" id="PTHR43280:SF28">
    <property type="entry name" value="HTH-TYPE TRANSCRIPTIONAL ACTIVATOR RHAS"/>
    <property type="match status" value="1"/>
</dbReference>
<sequence>MIRAIIADDEQAVASIICHFIEKEYIPIKIVGMATDGRQAVKLIREQQPELVFLDIQMPFMNGFEVMQTVADTHFIIITAYESFQYAQQALRLGACDIILKPIEYKQFIQAITRAIGWKFTSNKAVNEILEYLHLNYTQKISLSQLATMFYTTPSHMAKLFKSYMGISIITYVHQLRINEAKRLLTEQRCSVKETAERTGYDSLNNFYKYFKIHTGMTPAMFTQKDG</sequence>
<reference evidence="7" key="1">
    <citation type="submission" date="2016-08" db="EMBL/GenBank/DDBJ databases">
        <authorList>
            <person name="Seilhamer J.J."/>
        </authorList>
    </citation>
    <scope>NUCLEOTIDE SEQUENCE</scope>
    <source>
        <strain evidence="7">86</strain>
    </source>
</reference>
<evidence type="ECO:0000259" key="5">
    <source>
        <dbReference type="PROSITE" id="PS01124"/>
    </source>
</evidence>
<keyword evidence="3" id="KW-0804">Transcription</keyword>
<dbReference type="InterPro" id="IPR011006">
    <property type="entry name" value="CheY-like_superfamily"/>
</dbReference>
<dbReference type="SMART" id="SM00448">
    <property type="entry name" value="REC"/>
    <property type="match status" value="1"/>
</dbReference>
<dbReference type="InterPro" id="IPR018060">
    <property type="entry name" value="HTH_AraC"/>
</dbReference>
<accession>A0A212LV46</accession>
<dbReference type="EMBL" id="FMJE01000003">
    <property type="protein sequence ID" value="SCM81386.1"/>
    <property type="molecule type" value="Genomic_DNA"/>
</dbReference>
<protein>
    <submittedName>
        <fullName evidence="7">Response regulator receiver domain protein</fullName>
    </submittedName>
</protein>
<dbReference type="SMART" id="SM00342">
    <property type="entry name" value="HTH_ARAC"/>
    <property type="match status" value="1"/>
</dbReference>
<gene>
    <name evidence="7" type="ORF">KL86SPO_31565</name>
</gene>
<keyword evidence="4" id="KW-0597">Phosphoprotein</keyword>
<dbReference type="RefSeq" id="WP_288184427.1">
    <property type="nucleotide sequence ID" value="NZ_LT608335.1"/>
</dbReference>
<evidence type="ECO:0000313" key="7">
    <source>
        <dbReference type="EMBL" id="SCM81386.1"/>
    </source>
</evidence>
<dbReference type="Pfam" id="PF12833">
    <property type="entry name" value="HTH_18"/>
    <property type="match status" value="1"/>
</dbReference>
<dbReference type="PANTHER" id="PTHR43280">
    <property type="entry name" value="ARAC-FAMILY TRANSCRIPTIONAL REGULATOR"/>
    <property type="match status" value="1"/>
</dbReference>
<feature type="domain" description="HTH araC/xylS-type" evidence="5">
    <location>
        <begin position="127"/>
        <end position="225"/>
    </location>
</feature>
<keyword evidence="2" id="KW-0238">DNA-binding</keyword>
<evidence type="ECO:0000256" key="4">
    <source>
        <dbReference type="PROSITE-ProRule" id="PRU00169"/>
    </source>
</evidence>
<evidence type="ECO:0000256" key="1">
    <source>
        <dbReference type="ARBA" id="ARBA00023015"/>
    </source>
</evidence>
<organism evidence="7">
    <name type="scientific">uncultured Sporomusa sp</name>
    <dbReference type="NCBI Taxonomy" id="307249"/>
    <lineage>
        <taxon>Bacteria</taxon>
        <taxon>Bacillati</taxon>
        <taxon>Bacillota</taxon>
        <taxon>Negativicutes</taxon>
        <taxon>Selenomonadales</taxon>
        <taxon>Sporomusaceae</taxon>
        <taxon>Sporomusa</taxon>
        <taxon>environmental samples</taxon>
    </lineage>
</organism>
<dbReference type="CDD" id="cd17536">
    <property type="entry name" value="REC_YesN-like"/>
    <property type="match status" value="1"/>
</dbReference>
<feature type="modified residue" description="4-aspartylphosphate" evidence="4">
    <location>
        <position position="55"/>
    </location>
</feature>
<dbReference type="GO" id="GO:0000160">
    <property type="term" value="P:phosphorelay signal transduction system"/>
    <property type="evidence" value="ECO:0007669"/>
    <property type="project" value="InterPro"/>
</dbReference>
<dbReference type="Gene3D" id="1.10.10.60">
    <property type="entry name" value="Homeodomain-like"/>
    <property type="match status" value="2"/>
</dbReference>
<dbReference type="InterPro" id="IPR001789">
    <property type="entry name" value="Sig_transdc_resp-reg_receiver"/>
</dbReference>
<dbReference type="Gene3D" id="3.40.50.2300">
    <property type="match status" value="1"/>
</dbReference>
<dbReference type="Pfam" id="PF00072">
    <property type="entry name" value="Response_reg"/>
    <property type="match status" value="1"/>
</dbReference>
<dbReference type="GO" id="GO:0003700">
    <property type="term" value="F:DNA-binding transcription factor activity"/>
    <property type="evidence" value="ECO:0007669"/>
    <property type="project" value="InterPro"/>
</dbReference>
<dbReference type="PROSITE" id="PS50110">
    <property type="entry name" value="RESPONSE_REGULATORY"/>
    <property type="match status" value="1"/>
</dbReference>
<dbReference type="PROSITE" id="PS01124">
    <property type="entry name" value="HTH_ARAC_FAMILY_2"/>
    <property type="match status" value="1"/>
</dbReference>
<evidence type="ECO:0000259" key="6">
    <source>
        <dbReference type="PROSITE" id="PS50110"/>
    </source>
</evidence>
<name>A0A212LV46_9FIRM</name>
<dbReference type="SUPFAM" id="SSF52172">
    <property type="entry name" value="CheY-like"/>
    <property type="match status" value="1"/>
</dbReference>
<feature type="domain" description="Response regulatory" evidence="6">
    <location>
        <begin position="3"/>
        <end position="116"/>
    </location>
</feature>
<dbReference type="GO" id="GO:0043565">
    <property type="term" value="F:sequence-specific DNA binding"/>
    <property type="evidence" value="ECO:0007669"/>
    <property type="project" value="InterPro"/>
</dbReference>
<evidence type="ECO:0000256" key="2">
    <source>
        <dbReference type="ARBA" id="ARBA00023125"/>
    </source>
</evidence>
<evidence type="ECO:0000256" key="3">
    <source>
        <dbReference type="ARBA" id="ARBA00023163"/>
    </source>
</evidence>